<dbReference type="GO" id="GO:0008270">
    <property type="term" value="F:zinc ion binding"/>
    <property type="evidence" value="ECO:0007669"/>
    <property type="project" value="UniProtKB-KW"/>
</dbReference>
<dbReference type="SMART" id="SM00385">
    <property type="entry name" value="CYCLIN"/>
    <property type="match status" value="2"/>
</dbReference>
<dbReference type="AlphaFoldDB" id="A0A316W2L3"/>
<dbReference type="InterPro" id="IPR013763">
    <property type="entry name" value="Cyclin-like_dom"/>
</dbReference>
<evidence type="ECO:0000259" key="12">
    <source>
        <dbReference type="PROSITE" id="PS51134"/>
    </source>
</evidence>
<dbReference type="InterPro" id="IPR000679">
    <property type="entry name" value="Znf_GATA"/>
</dbReference>
<dbReference type="FunCoup" id="A0A316W2L3">
    <property type="interactions" value="515"/>
</dbReference>
<dbReference type="FunFam" id="1.10.472.170:FF:000001">
    <property type="entry name" value="Transcription initiation factor IIB"/>
    <property type="match status" value="1"/>
</dbReference>
<sequence length="390" mass="41713">MASATIGTPSANGSSQSNGKQRSSAGPSPYAQPFALSEQYKQERQSAAAANGTSDPSPQPTPFAHDLSVKLICSNCHADPPNIMEEFASGDLVCGECGLILGDRIVDTRSEWRTFANEEGDDPSRVGQADNPLMDGLTETLGTRIAFDGSAGATLQRAMNRVNGTQHQNILDAFEDIQRKCDSIHLNRQVSEIAKQLYKRVEMERILRGKKTDAIIAATIFIACKMANVPRTFVEICGLTKVSKKLIGQCYTEIQKVFGLRQPMAAAAAEGSGGGVGPTNAVDLINRFSNHLALDQPTSRCVRDVAEQVRSEGLLAGRSPITIAAACIFFATTVMGKEISAKAISNAAGVSDVTIRTSFRNLVEHKNKILTSSMLAKHKEADPANLSSSN</sequence>
<feature type="region of interest" description="Disordered" evidence="10">
    <location>
        <begin position="1"/>
        <end position="63"/>
    </location>
</feature>
<dbReference type="RefSeq" id="XP_025371089.1">
    <property type="nucleotide sequence ID" value="XM_025513459.1"/>
</dbReference>
<evidence type="ECO:0000259" key="11">
    <source>
        <dbReference type="PROSITE" id="PS50114"/>
    </source>
</evidence>
<evidence type="ECO:0000313" key="14">
    <source>
        <dbReference type="Proteomes" id="UP000245783"/>
    </source>
</evidence>
<comment type="function">
    <text evidence="7">General factor that plays a major role in the activation of eukaryotic genes transcribed by RNA polymerase II.</text>
</comment>
<evidence type="ECO:0000256" key="7">
    <source>
        <dbReference type="ARBA" id="ARBA00056616"/>
    </source>
</evidence>
<keyword evidence="9" id="KW-0862">Zinc</keyword>
<evidence type="ECO:0000256" key="8">
    <source>
        <dbReference type="ARBA" id="ARBA00066213"/>
    </source>
</evidence>
<accession>A0A316W2L3</accession>
<dbReference type="GO" id="GO:0006355">
    <property type="term" value="P:regulation of DNA-templated transcription"/>
    <property type="evidence" value="ECO:0007669"/>
    <property type="project" value="InterPro"/>
</dbReference>
<name>A0A316W2L3_9BASI</name>
<evidence type="ECO:0000256" key="10">
    <source>
        <dbReference type="SAM" id="MobiDB-lite"/>
    </source>
</evidence>
<dbReference type="Gene3D" id="1.10.472.170">
    <property type="match status" value="1"/>
</dbReference>
<feature type="domain" description="TFIIB-type" evidence="12">
    <location>
        <begin position="69"/>
        <end position="102"/>
    </location>
</feature>
<dbReference type="PANTHER" id="PTHR11618:SF13">
    <property type="entry name" value="TRANSCRIPTION INITIATION FACTOR IIB"/>
    <property type="match status" value="1"/>
</dbReference>
<evidence type="ECO:0000256" key="3">
    <source>
        <dbReference type="ARBA" id="ARBA00022737"/>
    </source>
</evidence>
<dbReference type="FunFam" id="2.20.25.10:FF:000036">
    <property type="entry name" value="Transcription initiation factor IIB"/>
    <property type="match status" value="1"/>
</dbReference>
<proteinExistence type="inferred from homology"/>
<dbReference type="GO" id="GO:0017025">
    <property type="term" value="F:TBP-class protein binding"/>
    <property type="evidence" value="ECO:0007669"/>
    <property type="project" value="InterPro"/>
</dbReference>
<organism evidence="13 14">
    <name type="scientific">Ceraceosorus guamensis</name>
    <dbReference type="NCBI Taxonomy" id="1522189"/>
    <lineage>
        <taxon>Eukaryota</taxon>
        <taxon>Fungi</taxon>
        <taxon>Dikarya</taxon>
        <taxon>Basidiomycota</taxon>
        <taxon>Ustilaginomycotina</taxon>
        <taxon>Exobasidiomycetes</taxon>
        <taxon>Ceraceosorales</taxon>
        <taxon>Ceraceosoraceae</taxon>
        <taxon>Ceraceosorus</taxon>
    </lineage>
</organism>
<dbReference type="Gene3D" id="1.10.472.10">
    <property type="entry name" value="Cyclin-like"/>
    <property type="match status" value="1"/>
</dbReference>
<evidence type="ECO:0000256" key="5">
    <source>
        <dbReference type="ARBA" id="ARBA00023163"/>
    </source>
</evidence>
<dbReference type="Proteomes" id="UP000245783">
    <property type="component" value="Unassembled WGS sequence"/>
</dbReference>
<protein>
    <recommendedName>
        <fullName evidence="2">Transcription initiation factor IIB</fullName>
    </recommendedName>
    <alternativeName>
        <fullName evidence="6">General transcription factor TFIIB</fullName>
    </alternativeName>
</protein>
<dbReference type="PRINTS" id="PR00685">
    <property type="entry name" value="TIFACTORIIB"/>
</dbReference>
<keyword evidence="3" id="KW-0677">Repeat</keyword>
<dbReference type="SUPFAM" id="SSF47954">
    <property type="entry name" value="Cyclin-like"/>
    <property type="match status" value="2"/>
</dbReference>
<keyword evidence="9" id="KW-0479">Metal-binding</keyword>
<evidence type="ECO:0000256" key="4">
    <source>
        <dbReference type="ARBA" id="ARBA00023015"/>
    </source>
</evidence>
<evidence type="ECO:0000256" key="1">
    <source>
        <dbReference type="ARBA" id="ARBA00010857"/>
    </source>
</evidence>
<dbReference type="EMBL" id="KZ819365">
    <property type="protein sequence ID" value="PWN43929.1"/>
    <property type="molecule type" value="Genomic_DNA"/>
</dbReference>
<evidence type="ECO:0000313" key="13">
    <source>
        <dbReference type="EMBL" id="PWN43929.1"/>
    </source>
</evidence>
<reference evidence="13 14" key="1">
    <citation type="journal article" date="2018" name="Mol. Biol. Evol.">
        <title>Broad Genomic Sampling Reveals a Smut Pathogenic Ancestry of the Fungal Clade Ustilaginomycotina.</title>
        <authorList>
            <person name="Kijpornyongpan T."/>
            <person name="Mondo S.J."/>
            <person name="Barry K."/>
            <person name="Sandor L."/>
            <person name="Lee J."/>
            <person name="Lipzen A."/>
            <person name="Pangilinan J."/>
            <person name="LaButti K."/>
            <person name="Hainaut M."/>
            <person name="Henrissat B."/>
            <person name="Grigoriev I.V."/>
            <person name="Spatafora J.W."/>
            <person name="Aime M.C."/>
        </authorList>
    </citation>
    <scope>NUCLEOTIDE SEQUENCE [LARGE SCALE GENOMIC DNA]</scope>
    <source>
        <strain evidence="13 14">MCA 4658</strain>
    </source>
</reference>
<dbReference type="Pfam" id="PF08271">
    <property type="entry name" value="Zn_Ribbon_TF"/>
    <property type="match status" value="1"/>
</dbReference>
<dbReference type="GO" id="GO:0051123">
    <property type="term" value="P:RNA polymerase II preinitiation complex assembly"/>
    <property type="evidence" value="ECO:0007669"/>
    <property type="project" value="UniProtKB-ARBA"/>
</dbReference>
<keyword evidence="4" id="KW-0805">Transcription regulation</keyword>
<dbReference type="InParanoid" id="A0A316W2L3"/>
<dbReference type="GeneID" id="37035329"/>
<keyword evidence="9" id="KW-0863">Zinc-finger</keyword>
<dbReference type="InterPro" id="IPR036915">
    <property type="entry name" value="Cyclin-like_sf"/>
</dbReference>
<dbReference type="PANTHER" id="PTHR11618">
    <property type="entry name" value="TRANSCRIPTION INITIATION FACTOR IIB-RELATED"/>
    <property type="match status" value="1"/>
</dbReference>
<dbReference type="InterPro" id="IPR000812">
    <property type="entry name" value="TFIIB"/>
</dbReference>
<dbReference type="PROSITE" id="PS50114">
    <property type="entry name" value="GATA_ZN_FINGER_2"/>
    <property type="match status" value="1"/>
</dbReference>
<dbReference type="InterPro" id="IPR013137">
    <property type="entry name" value="Znf_TFIIB"/>
</dbReference>
<dbReference type="GO" id="GO:0097550">
    <property type="term" value="C:transcription preinitiation complex"/>
    <property type="evidence" value="ECO:0007669"/>
    <property type="project" value="TreeGrafter"/>
</dbReference>
<dbReference type="GO" id="GO:0016251">
    <property type="term" value="F:RNA polymerase II general transcription initiation factor activity"/>
    <property type="evidence" value="ECO:0007669"/>
    <property type="project" value="TreeGrafter"/>
</dbReference>
<feature type="domain" description="GATA-type" evidence="11">
    <location>
        <begin position="73"/>
        <end position="101"/>
    </location>
</feature>
<feature type="compositionally biased region" description="Polar residues" evidence="10">
    <location>
        <begin position="1"/>
        <end position="26"/>
    </location>
</feature>
<dbReference type="STRING" id="1522189.A0A316W2L3"/>
<evidence type="ECO:0000256" key="2">
    <source>
        <dbReference type="ARBA" id="ARBA00013932"/>
    </source>
</evidence>
<keyword evidence="14" id="KW-1185">Reference proteome</keyword>
<dbReference type="GO" id="GO:0043565">
    <property type="term" value="F:sequence-specific DNA binding"/>
    <property type="evidence" value="ECO:0007669"/>
    <property type="project" value="InterPro"/>
</dbReference>
<evidence type="ECO:0000256" key="6">
    <source>
        <dbReference type="ARBA" id="ARBA00031706"/>
    </source>
</evidence>
<keyword evidence="5" id="KW-0804">Transcription</keyword>
<evidence type="ECO:0000256" key="9">
    <source>
        <dbReference type="PROSITE-ProRule" id="PRU00469"/>
    </source>
</evidence>
<comment type="subunit">
    <text evidence="8">Associates with TFIID-IIA (DA complex) to form TFIID-IIA-IIB (DAB-complex) which is then recognized by polymerase II.</text>
</comment>
<dbReference type="InterPro" id="IPR013150">
    <property type="entry name" value="TFIIB_cyclin"/>
</dbReference>
<comment type="similarity">
    <text evidence="1">Belongs to the TFIIB family.</text>
</comment>
<dbReference type="GO" id="GO:0005634">
    <property type="term" value="C:nucleus"/>
    <property type="evidence" value="ECO:0007669"/>
    <property type="project" value="TreeGrafter"/>
</dbReference>
<dbReference type="OrthoDB" id="25790at2759"/>
<dbReference type="PROSITE" id="PS51134">
    <property type="entry name" value="ZF_TFIIB"/>
    <property type="match status" value="1"/>
</dbReference>
<dbReference type="SUPFAM" id="SSF57783">
    <property type="entry name" value="Zinc beta-ribbon"/>
    <property type="match status" value="1"/>
</dbReference>
<gene>
    <name evidence="13" type="ORF">IE81DRAFT_321843</name>
</gene>
<dbReference type="Pfam" id="PF00382">
    <property type="entry name" value="TFIIB"/>
    <property type="match status" value="2"/>
</dbReference>